<dbReference type="AlphaFoldDB" id="A0A543HT61"/>
<evidence type="ECO:0000256" key="5">
    <source>
        <dbReference type="PROSITE-ProRule" id="PRU00335"/>
    </source>
</evidence>
<dbReference type="PANTHER" id="PTHR30055">
    <property type="entry name" value="HTH-TYPE TRANSCRIPTIONAL REGULATOR RUTR"/>
    <property type="match status" value="1"/>
</dbReference>
<dbReference type="RefSeq" id="WP_141918647.1">
    <property type="nucleotide sequence ID" value="NZ_BAAAYS010000006.1"/>
</dbReference>
<dbReference type="Gene3D" id="1.10.357.10">
    <property type="entry name" value="Tetracycline Repressor, domain 2"/>
    <property type="match status" value="1"/>
</dbReference>
<keyword evidence="3 5" id="KW-0238">DNA-binding</keyword>
<dbReference type="OrthoDB" id="3432043at2"/>
<protein>
    <submittedName>
        <fullName evidence="7">TetR family transcriptional regulator</fullName>
    </submittedName>
</protein>
<dbReference type="Pfam" id="PF00440">
    <property type="entry name" value="TetR_N"/>
    <property type="match status" value="1"/>
</dbReference>
<dbReference type="PRINTS" id="PR00400">
    <property type="entry name" value="TETREPRESSOR"/>
</dbReference>
<organism evidence="7 8">
    <name type="scientific">Klugiella xanthotipulae</name>
    <dbReference type="NCBI Taxonomy" id="244735"/>
    <lineage>
        <taxon>Bacteria</taxon>
        <taxon>Bacillati</taxon>
        <taxon>Actinomycetota</taxon>
        <taxon>Actinomycetes</taxon>
        <taxon>Micrococcales</taxon>
        <taxon>Microbacteriaceae</taxon>
        <taxon>Klugiella</taxon>
    </lineage>
</organism>
<name>A0A543HT61_9MICO</name>
<dbReference type="Proteomes" id="UP000318331">
    <property type="component" value="Unassembled WGS sequence"/>
</dbReference>
<dbReference type="InterPro" id="IPR001647">
    <property type="entry name" value="HTH_TetR"/>
</dbReference>
<keyword evidence="8" id="KW-1185">Reference proteome</keyword>
<dbReference type="SUPFAM" id="SSF46689">
    <property type="entry name" value="Homeodomain-like"/>
    <property type="match status" value="1"/>
</dbReference>
<accession>A0A543HT61</accession>
<evidence type="ECO:0000256" key="3">
    <source>
        <dbReference type="ARBA" id="ARBA00023125"/>
    </source>
</evidence>
<dbReference type="GO" id="GO:0046677">
    <property type="term" value="P:response to antibiotic"/>
    <property type="evidence" value="ECO:0007669"/>
    <property type="project" value="InterPro"/>
</dbReference>
<feature type="domain" description="HTH tetR-type" evidence="6">
    <location>
        <begin position="17"/>
        <end position="77"/>
    </location>
</feature>
<dbReference type="GO" id="GO:0000976">
    <property type="term" value="F:transcription cis-regulatory region binding"/>
    <property type="evidence" value="ECO:0007669"/>
    <property type="project" value="TreeGrafter"/>
</dbReference>
<proteinExistence type="predicted"/>
<comment type="caution">
    <text evidence="7">The sequence shown here is derived from an EMBL/GenBank/DDBJ whole genome shotgun (WGS) entry which is preliminary data.</text>
</comment>
<gene>
    <name evidence="7" type="ORF">FB466_2503</name>
</gene>
<evidence type="ECO:0000313" key="7">
    <source>
        <dbReference type="EMBL" id="TQM61547.1"/>
    </source>
</evidence>
<evidence type="ECO:0000256" key="1">
    <source>
        <dbReference type="ARBA" id="ARBA00022491"/>
    </source>
</evidence>
<dbReference type="Pfam" id="PF02909">
    <property type="entry name" value="TetR_C_1"/>
    <property type="match status" value="1"/>
</dbReference>
<reference evidence="7 8" key="1">
    <citation type="submission" date="2019-06" db="EMBL/GenBank/DDBJ databases">
        <title>Sequencing the genomes of 1000 actinobacteria strains.</title>
        <authorList>
            <person name="Klenk H.-P."/>
        </authorList>
    </citation>
    <scope>NUCLEOTIDE SEQUENCE [LARGE SCALE GENOMIC DNA]</scope>
    <source>
        <strain evidence="7 8">DSM 18031</strain>
    </source>
</reference>
<dbReference type="PANTHER" id="PTHR30055:SF151">
    <property type="entry name" value="TRANSCRIPTIONAL REGULATORY PROTEIN"/>
    <property type="match status" value="1"/>
</dbReference>
<evidence type="ECO:0000259" key="6">
    <source>
        <dbReference type="PROSITE" id="PS50977"/>
    </source>
</evidence>
<dbReference type="SUPFAM" id="SSF48498">
    <property type="entry name" value="Tetracyclin repressor-like, C-terminal domain"/>
    <property type="match status" value="1"/>
</dbReference>
<dbReference type="PRINTS" id="PR00455">
    <property type="entry name" value="HTHTETR"/>
</dbReference>
<evidence type="ECO:0000256" key="2">
    <source>
        <dbReference type="ARBA" id="ARBA00023015"/>
    </source>
</evidence>
<dbReference type="InterPro" id="IPR003012">
    <property type="entry name" value="Tet_transcr_reg_TetR"/>
</dbReference>
<keyword evidence="4" id="KW-0804">Transcription</keyword>
<feature type="DNA-binding region" description="H-T-H motif" evidence="5">
    <location>
        <begin position="40"/>
        <end position="59"/>
    </location>
</feature>
<dbReference type="InterPro" id="IPR036271">
    <property type="entry name" value="Tet_transcr_reg_TetR-rel_C_sf"/>
</dbReference>
<dbReference type="InterPro" id="IPR009057">
    <property type="entry name" value="Homeodomain-like_sf"/>
</dbReference>
<evidence type="ECO:0000256" key="4">
    <source>
        <dbReference type="ARBA" id="ARBA00023163"/>
    </source>
</evidence>
<sequence length="221" mass="23645">METVSSARKAGRPREAVLNRERIIDAAFAVLEVAGPDGFTMKGLAERLSVKPPALYNYFRNKNDVIKAMRGRLASRIDLASFEAAPWCEAVVPWARSYRSVFARHPESIALLATMPVSGQEDSVLNYEVISRSLQEGGWPLEEIVPVIVALESFIIGSALDAIAPDNIMDPADYSPQVPLFAAAGLAQAAVVTAGGVRPADLAFELGLGALVAGLRARLVS</sequence>
<dbReference type="InterPro" id="IPR004111">
    <property type="entry name" value="Repressor_TetR_C"/>
</dbReference>
<dbReference type="GO" id="GO:0003700">
    <property type="term" value="F:DNA-binding transcription factor activity"/>
    <property type="evidence" value="ECO:0007669"/>
    <property type="project" value="TreeGrafter"/>
</dbReference>
<dbReference type="GO" id="GO:0045892">
    <property type="term" value="P:negative regulation of DNA-templated transcription"/>
    <property type="evidence" value="ECO:0007669"/>
    <property type="project" value="InterPro"/>
</dbReference>
<evidence type="ECO:0000313" key="8">
    <source>
        <dbReference type="Proteomes" id="UP000318331"/>
    </source>
</evidence>
<keyword evidence="2" id="KW-0805">Transcription regulation</keyword>
<dbReference type="PROSITE" id="PS50977">
    <property type="entry name" value="HTH_TETR_2"/>
    <property type="match status" value="1"/>
</dbReference>
<keyword evidence="1" id="KW-0678">Repressor</keyword>
<dbReference type="InterPro" id="IPR050109">
    <property type="entry name" value="HTH-type_TetR-like_transc_reg"/>
</dbReference>
<dbReference type="EMBL" id="VFPN01000003">
    <property type="protein sequence ID" value="TQM61547.1"/>
    <property type="molecule type" value="Genomic_DNA"/>
</dbReference>